<protein>
    <submittedName>
        <fullName evidence="1">10497_t:CDS:1</fullName>
    </submittedName>
</protein>
<evidence type="ECO:0000313" key="2">
    <source>
        <dbReference type="Proteomes" id="UP000789525"/>
    </source>
</evidence>
<proteinExistence type="predicted"/>
<evidence type="ECO:0000313" key="1">
    <source>
        <dbReference type="EMBL" id="CAG8552813.1"/>
    </source>
</evidence>
<reference evidence="1" key="1">
    <citation type="submission" date="2021-06" db="EMBL/GenBank/DDBJ databases">
        <authorList>
            <person name="Kallberg Y."/>
            <person name="Tangrot J."/>
            <person name="Rosling A."/>
        </authorList>
    </citation>
    <scope>NUCLEOTIDE SEQUENCE</scope>
    <source>
        <strain evidence="1">CL356</strain>
    </source>
</reference>
<sequence>AEALSGSTLFQNESTKKSNPPIRRTESVLEMRNLKDYRRSEKKKLGETGNVNNRPRPNVDQGIHTTMTVTDPESEARPHRSKSLVKPERARSQYRKNTLRRQDGSVVTEDPRKPQNPVGDEKRRPSERREPKKAKRWYQCECPSAWVMFSRCITCWAPSCLMSCCGLHDRLVQQAWREKIALVFIILIHCAAVGFLTFGLTQAFCGKPPARVSVGEVSSQQSVILGKVYDISNFRHQIFPGYVDSEIMDAPVNKAGGHDLSFLFQVVNQHCRGLFVSNSGVPQNYFPCVSIDDYSTPNPLANSNNTGCHLNEKSSIRQLRYIGDVYYDWEYLNKKDTSYVVYNGVITDVSLIVIVAVVLVRFFLAVLFRWVLSWRLGNFREENPKDIAKRNKAIDHWENHNSHIYDYNLRDSRINSSTSFNFTNKSRFSKQVHNPAAVPAYRRREGRAYNRQTYAGHLGSGEKKFLDGSTSSLVRESPTNSSSAAANNEISNESRAPSIIETNSRTDSLTSSSQGSYPNSPMIPEQRFNFDLMYTILLVTCYSEGEDGLRTTLESLAATDYPVSHKIIMCIADGIIHGAGNKLSTPEICLGFMTDFIVPEEKVRAHSYVAIADGKKRHNMAKVYAGYYKYKDRRIPMITLVKCGGPGEENDPKPGNRGKRDSQIILISFLQKVMFNERMTPLEYEFFNAIRTVSGVTPDCFELVLMVDADTKIFQDSLTRMVACMSRDSSIMGLCGETKIANKCDSWVTRIQAPKGPRGYWVPILANPDIVEHYSENIVNTLHKKNLLLLGEDRYLTTLMLRTFPKRKLLFVPQAVCKTIVPDTFKVLRSQRRRWINSTVHNLLELVLIPDLCGIFCFSMQFVIFMELVGTVVLPAAISFTMYLVIISIFERPIPYVPLALLAVVLGLPAVLILLTTRKLIYVGWMIIYLFSLPIWNFVLPVYAYWHFDDFSWGQTRVVEGEEAGADHSRKEGEFDSTKIVMKRWAEWEREKFMYYRNSIQRYIQSSSDEGYVPSSTRPSSSSTIYGSDKSQIYAAQPTTSHLNPRRKRTKSHTTDSLMLPPHLSGSNSAASDSTSNNSPLSPGVFNENMTKSVVLTIE</sequence>
<keyword evidence="2" id="KW-1185">Reference proteome</keyword>
<organism evidence="1 2">
    <name type="scientific">Acaulospora colombiana</name>
    <dbReference type="NCBI Taxonomy" id="27376"/>
    <lineage>
        <taxon>Eukaryota</taxon>
        <taxon>Fungi</taxon>
        <taxon>Fungi incertae sedis</taxon>
        <taxon>Mucoromycota</taxon>
        <taxon>Glomeromycotina</taxon>
        <taxon>Glomeromycetes</taxon>
        <taxon>Diversisporales</taxon>
        <taxon>Acaulosporaceae</taxon>
        <taxon>Acaulospora</taxon>
    </lineage>
</organism>
<dbReference type="EMBL" id="CAJVPT010008527">
    <property type="protein sequence ID" value="CAG8552813.1"/>
    <property type="molecule type" value="Genomic_DNA"/>
</dbReference>
<gene>
    <name evidence="1" type="ORF">ACOLOM_LOCUS4923</name>
</gene>
<accession>A0ACA9LW42</accession>
<feature type="non-terminal residue" evidence="1">
    <location>
        <position position="1"/>
    </location>
</feature>
<comment type="caution">
    <text evidence="1">The sequence shown here is derived from an EMBL/GenBank/DDBJ whole genome shotgun (WGS) entry which is preliminary data.</text>
</comment>
<dbReference type="Proteomes" id="UP000789525">
    <property type="component" value="Unassembled WGS sequence"/>
</dbReference>
<name>A0ACA9LW42_9GLOM</name>